<keyword evidence="2" id="KW-1185">Reference proteome</keyword>
<evidence type="ECO:0000256" key="1">
    <source>
        <dbReference type="SAM" id="Phobius"/>
    </source>
</evidence>
<evidence type="ECO:0000313" key="2">
    <source>
        <dbReference type="Proteomes" id="UP000095283"/>
    </source>
</evidence>
<feature type="transmembrane region" description="Helical" evidence="1">
    <location>
        <begin position="106"/>
        <end position="138"/>
    </location>
</feature>
<keyword evidence="1" id="KW-0812">Transmembrane</keyword>
<dbReference type="WBParaSite" id="Hba_01170">
    <property type="protein sequence ID" value="Hba_01170"/>
    <property type="gene ID" value="Hba_01170"/>
</dbReference>
<keyword evidence="1" id="KW-1133">Transmembrane helix</keyword>
<sequence>MQADFIKIIVITNIYVINNKLINNNKNIQINNKLINIQINNKYINIYKYTYNMLLIKYNYIQVIKKNYLLINLKFHISVIQNIFNNVTTNNDSLPETFSLETRLALIFYSFSLLVFVFVFNCFTLTGGIVLFNLFIIFL</sequence>
<keyword evidence="1" id="KW-0472">Membrane</keyword>
<evidence type="ECO:0000313" key="3">
    <source>
        <dbReference type="WBParaSite" id="Hba_01170"/>
    </source>
</evidence>
<reference evidence="3" key="1">
    <citation type="submission" date="2016-11" db="UniProtKB">
        <authorList>
            <consortium name="WormBaseParasite"/>
        </authorList>
    </citation>
    <scope>IDENTIFICATION</scope>
</reference>
<accession>A0A1I7W942</accession>
<proteinExistence type="predicted"/>
<name>A0A1I7W942_HETBA</name>
<protein>
    <submittedName>
        <fullName evidence="3">Transmembrane protein</fullName>
    </submittedName>
</protein>
<organism evidence="2 3">
    <name type="scientific">Heterorhabditis bacteriophora</name>
    <name type="common">Entomopathogenic nematode worm</name>
    <dbReference type="NCBI Taxonomy" id="37862"/>
    <lineage>
        <taxon>Eukaryota</taxon>
        <taxon>Metazoa</taxon>
        <taxon>Ecdysozoa</taxon>
        <taxon>Nematoda</taxon>
        <taxon>Chromadorea</taxon>
        <taxon>Rhabditida</taxon>
        <taxon>Rhabditina</taxon>
        <taxon>Rhabditomorpha</taxon>
        <taxon>Strongyloidea</taxon>
        <taxon>Heterorhabditidae</taxon>
        <taxon>Heterorhabditis</taxon>
    </lineage>
</organism>
<dbReference type="Proteomes" id="UP000095283">
    <property type="component" value="Unplaced"/>
</dbReference>
<dbReference type="AlphaFoldDB" id="A0A1I7W942"/>